<dbReference type="Proteomes" id="UP000887579">
    <property type="component" value="Unplaced"/>
</dbReference>
<dbReference type="WBParaSite" id="ES5_v2.g15208.t1">
    <property type="protein sequence ID" value="ES5_v2.g15208.t1"/>
    <property type="gene ID" value="ES5_v2.g15208"/>
</dbReference>
<reference evidence="2" key="1">
    <citation type="submission" date="2022-11" db="UniProtKB">
        <authorList>
            <consortium name="WormBaseParasite"/>
        </authorList>
    </citation>
    <scope>IDENTIFICATION</scope>
</reference>
<evidence type="ECO:0000313" key="1">
    <source>
        <dbReference type="Proteomes" id="UP000887579"/>
    </source>
</evidence>
<sequence>MDQRPPSSSSSSRPRTSGGRPGTAKRPKTAGRNAERPPTAASRNLERPMSRKSVTHLDRDHANLRSDEQSLEDDHQPAIVERVGSRAGPPISSSYGNRPATTQRLATASGGNRPMTASRMLPPGTGMQRPVTQQGLTGVRAQSRAGTAFGSRIIMDKTYFMGLLNTQFADLNQEIESLEKELIKFESEQQKLLFYEQRAEEQAEEIKKLQGELSDYNLLIDYQNTNKDFSELQFEVQEEQTKNAEISKQVEDLFRERREKEDASKTLEAQVHEIRIANENLINSMDPGIRDEYENIHDEAEHISQMLEEKQKELETLIKRKEEIDVALANNPLKQQAMVLQEQIAELDVKKAEVAEQLNDKSSPEELRERLVEQIKKDNDEITNMQQVISEYEEKMQQSHEELQEFENEYDIMAGEKNEKYRELRQKEIQIDEFVQNFDTKKHEIDSEIEKHHLEVVRLLQLISLNCTASSGYDTVNASSVDESSLEMAANPEELQNLHVRLQEELIDLEEAKKRLLAEMESMHKRENEIEEGLHEFRDVDGLQHTIMQAREDLVSQRNEYRNTNPQLESEVRRLQSQLSEISNMMSTNQEFQKLNSQKTVLNAVLQEQEELKAKVEAKTSETNYDDIKNQAMKLRHEYNLILIAASANGKK</sequence>
<organism evidence="1 2">
    <name type="scientific">Panagrolaimus sp. ES5</name>
    <dbReference type="NCBI Taxonomy" id="591445"/>
    <lineage>
        <taxon>Eukaryota</taxon>
        <taxon>Metazoa</taxon>
        <taxon>Ecdysozoa</taxon>
        <taxon>Nematoda</taxon>
        <taxon>Chromadorea</taxon>
        <taxon>Rhabditida</taxon>
        <taxon>Tylenchina</taxon>
        <taxon>Panagrolaimomorpha</taxon>
        <taxon>Panagrolaimoidea</taxon>
        <taxon>Panagrolaimidae</taxon>
        <taxon>Panagrolaimus</taxon>
    </lineage>
</organism>
<accession>A0AC34FDJ1</accession>
<evidence type="ECO:0000313" key="2">
    <source>
        <dbReference type="WBParaSite" id="ES5_v2.g15208.t1"/>
    </source>
</evidence>
<protein>
    <submittedName>
        <fullName evidence="2">Uncharacterized protein</fullName>
    </submittedName>
</protein>
<name>A0AC34FDJ1_9BILA</name>
<proteinExistence type="predicted"/>